<evidence type="ECO:0008006" key="4">
    <source>
        <dbReference type="Google" id="ProtNLM"/>
    </source>
</evidence>
<organism evidence="2 3">
    <name type="scientific">Acetohalobium arabaticum (strain ATCC 49924 / DSM 5501 / Z-7288)</name>
    <dbReference type="NCBI Taxonomy" id="574087"/>
    <lineage>
        <taxon>Bacteria</taxon>
        <taxon>Bacillati</taxon>
        <taxon>Bacillota</taxon>
        <taxon>Clostridia</taxon>
        <taxon>Halanaerobiales</taxon>
        <taxon>Halobacteroidaceae</taxon>
        <taxon>Acetohalobium</taxon>
    </lineage>
</organism>
<accession>D9QQ46</accession>
<evidence type="ECO:0000313" key="3">
    <source>
        <dbReference type="Proteomes" id="UP000001661"/>
    </source>
</evidence>
<dbReference type="KEGG" id="aar:Acear_1114"/>
<name>D9QQ46_ACEAZ</name>
<dbReference type="EMBL" id="CP002105">
    <property type="protein sequence ID" value="ADL12637.1"/>
    <property type="molecule type" value="Genomic_DNA"/>
</dbReference>
<dbReference type="HOGENOM" id="CLU_068878_4_0_9"/>
<dbReference type="InterPro" id="IPR006750">
    <property type="entry name" value="YdcZ"/>
</dbReference>
<reference evidence="2 3" key="1">
    <citation type="journal article" date="2010" name="Stand. Genomic Sci.">
        <title>Complete genome sequence of Acetohalobium arabaticum type strain (Z-7288).</title>
        <authorList>
            <person name="Sikorski J."/>
            <person name="Lapidus A."/>
            <person name="Chertkov O."/>
            <person name="Lucas S."/>
            <person name="Copeland A."/>
            <person name="Glavina Del Rio T."/>
            <person name="Nolan M."/>
            <person name="Tice H."/>
            <person name="Cheng J.F."/>
            <person name="Han C."/>
            <person name="Brambilla E."/>
            <person name="Pitluck S."/>
            <person name="Liolios K."/>
            <person name="Ivanova N."/>
            <person name="Mavromatis K."/>
            <person name="Mikhailova N."/>
            <person name="Pati A."/>
            <person name="Bruce D."/>
            <person name="Detter C."/>
            <person name="Tapia R."/>
            <person name="Goodwin L."/>
            <person name="Chen A."/>
            <person name="Palaniappan K."/>
            <person name="Land M."/>
            <person name="Hauser L."/>
            <person name="Chang Y.J."/>
            <person name="Jeffries C.D."/>
            <person name="Rohde M."/>
            <person name="Goker M."/>
            <person name="Spring S."/>
            <person name="Woyke T."/>
            <person name="Bristow J."/>
            <person name="Eisen J.A."/>
            <person name="Markowitz V."/>
            <person name="Hugenholtz P."/>
            <person name="Kyrpides N.C."/>
            <person name="Klenk H.P."/>
        </authorList>
    </citation>
    <scope>NUCLEOTIDE SEQUENCE [LARGE SCALE GENOMIC DNA]</scope>
    <source>
        <strain evidence="3">ATCC 49924 / DSM 5501 / Z-7288</strain>
    </source>
</reference>
<dbReference type="eggNOG" id="COG3238">
    <property type="taxonomic scope" value="Bacteria"/>
</dbReference>
<evidence type="ECO:0000313" key="2">
    <source>
        <dbReference type="EMBL" id="ADL12637.1"/>
    </source>
</evidence>
<dbReference type="AlphaFoldDB" id="D9QQ46"/>
<dbReference type="PANTHER" id="PTHR34821:SF2">
    <property type="entry name" value="INNER MEMBRANE PROTEIN YDCZ"/>
    <property type="match status" value="1"/>
</dbReference>
<keyword evidence="1" id="KW-1133">Transmembrane helix</keyword>
<proteinExistence type="predicted"/>
<keyword evidence="1" id="KW-0812">Transmembrane</keyword>
<dbReference type="Pfam" id="PF04657">
    <property type="entry name" value="DMT_YdcZ"/>
    <property type="match status" value="1"/>
</dbReference>
<keyword evidence="1" id="KW-0472">Membrane</keyword>
<evidence type="ECO:0000256" key="1">
    <source>
        <dbReference type="SAM" id="Phobius"/>
    </source>
</evidence>
<keyword evidence="3" id="KW-1185">Reference proteome</keyword>
<feature type="transmembrane region" description="Helical" evidence="1">
    <location>
        <begin position="128"/>
        <end position="145"/>
    </location>
</feature>
<dbReference type="RefSeq" id="WP_013278083.1">
    <property type="nucleotide sequence ID" value="NC_014378.1"/>
</dbReference>
<dbReference type="OrthoDB" id="9789346at2"/>
<feature type="transmembrane region" description="Helical" evidence="1">
    <location>
        <begin position="38"/>
        <end position="58"/>
    </location>
</feature>
<dbReference type="Proteomes" id="UP000001661">
    <property type="component" value="Chromosome"/>
</dbReference>
<dbReference type="PANTHER" id="PTHR34821">
    <property type="entry name" value="INNER MEMBRANE PROTEIN YDCZ"/>
    <property type="match status" value="1"/>
</dbReference>
<dbReference type="STRING" id="574087.Acear_1114"/>
<protein>
    <recommendedName>
        <fullName evidence="4">DMT family transporter</fullName>
    </recommendedName>
</protein>
<feature type="transmembrane region" description="Helical" evidence="1">
    <location>
        <begin position="96"/>
        <end position="116"/>
    </location>
</feature>
<gene>
    <name evidence="2" type="ordered locus">Acear_1114</name>
</gene>
<dbReference type="GO" id="GO:0005886">
    <property type="term" value="C:plasma membrane"/>
    <property type="evidence" value="ECO:0007669"/>
    <property type="project" value="TreeGrafter"/>
</dbReference>
<sequence length="148" mass="15878">MTQTFFFIFAVIAGTAMAIQGSLNSVLGKVIGFWEATFVVHIIATSLVAVIIFIFSLNKGDFGNLMETPWYTYIGGILNVIILYGVVVTIPKLGVANATTLIIVGQVTTAVIIDHFGFWGLEAVPFQWTKLIGVGLLALGARILLNTG</sequence>
<feature type="transmembrane region" description="Helical" evidence="1">
    <location>
        <begin position="70"/>
        <end position="90"/>
    </location>
</feature>